<feature type="domain" description="26S proteasome non-ATPase regulatory subunit RPN1 C-terminal" evidence="2">
    <location>
        <begin position="35"/>
        <end position="87"/>
    </location>
</feature>
<dbReference type="PANTHER" id="PTHR10943:SF1">
    <property type="entry name" value="26S PROTEASOME NON-ATPASE REGULATORY SUBUNIT 2"/>
    <property type="match status" value="1"/>
</dbReference>
<keyword evidence="1" id="KW-0677">Repeat</keyword>
<proteinExistence type="predicted"/>
<organism evidence="3 4">
    <name type="scientific">Octopus sinensis</name>
    <name type="common">East Asian common octopus</name>
    <dbReference type="NCBI Taxonomy" id="2607531"/>
    <lineage>
        <taxon>Eukaryota</taxon>
        <taxon>Metazoa</taxon>
        <taxon>Spiralia</taxon>
        <taxon>Lophotrochozoa</taxon>
        <taxon>Mollusca</taxon>
        <taxon>Cephalopoda</taxon>
        <taxon>Coleoidea</taxon>
        <taxon>Octopodiformes</taxon>
        <taxon>Octopoda</taxon>
        <taxon>Incirrata</taxon>
        <taxon>Octopodidae</taxon>
        <taxon>Octopus</taxon>
    </lineage>
</organism>
<evidence type="ECO:0000256" key="1">
    <source>
        <dbReference type="ARBA" id="ARBA00022737"/>
    </source>
</evidence>
<dbReference type="PANTHER" id="PTHR10943">
    <property type="entry name" value="26S PROTEASOME NON-ATPASE REGULATORY SUBUNIT"/>
    <property type="match status" value="1"/>
</dbReference>
<dbReference type="AlphaFoldDB" id="A0A6P7U438"/>
<dbReference type="RefSeq" id="XP_029655676.1">
    <property type="nucleotide sequence ID" value="XM_029799816.1"/>
</dbReference>
<dbReference type="GO" id="GO:0034515">
    <property type="term" value="C:proteasome storage granule"/>
    <property type="evidence" value="ECO:0007669"/>
    <property type="project" value="TreeGrafter"/>
</dbReference>
<protein>
    <submittedName>
        <fullName evidence="4">26S proteasome non-ATPase regulatory subunit 2-like</fullName>
    </submittedName>
</protein>
<dbReference type="Pfam" id="PF18051">
    <property type="entry name" value="RPN1_C"/>
    <property type="match status" value="1"/>
</dbReference>
<evidence type="ECO:0000313" key="3">
    <source>
        <dbReference type="Proteomes" id="UP000515154"/>
    </source>
</evidence>
<gene>
    <name evidence="4" type="primary">LOC115229474</name>
</gene>
<accession>A0A6P7U438</accession>
<dbReference type="Proteomes" id="UP000515154">
    <property type="component" value="Unplaced"/>
</dbReference>
<evidence type="ECO:0000313" key="4">
    <source>
        <dbReference type="RefSeq" id="XP_029655676.1"/>
    </source>
</evidence>
<dbReference type="GO" id="GO:0008540">
    <property type="term" value="C:proteasome regulatory particle, base subcomplex"/>
    <property type="evidence" value="ECO:0007669"/>
    <property type="project" value="TreeGrafter"/>
</dbReference>
<reference evidence="4" key="1">
    <citation type="submission" date="2025-08" db="UniProtKB">
        <authorList>
            <consortium name="RefSeq"/>
        </authorList>
    </citation>
    <scope>IDENTIFICATION</scope>
</reference>
<sequence length="90" mass="9922">MIVPAISSRMLVTYDENLEPLTVSVRVGQAVDLAGQTGTKRSITGFQTHNTPVLLAHGQRAELVTDEYIPLTPYLEGVVILKRNPDYVSR</sequence>
<dbReference type="GO" id="GO:0005634">
    <property type="term" value="C:nucleus"/>
    <property type="evidence" value="ECO:0007669"/>
    <property type="project" value="TreeGrafter"/>
</dbReference>
<dbReference type="GO" id="GO:0043161">
    <property type="term" value="P:proteasome-mediated ubiquitin-dependent protein catabolic process"/>
    <property type="evidence" value="ECO:0007669"/>
    <property type="project" value="TreeGrafter"/>
</dbReference>
<keyword evidence="3" id="KW-1185">Reference proteome</keyword>
<dbReference type="KEGG" id="osn:115229474"/>
<evidence type="ECO:0000259" key="2">
    <source>
        <dbReference type="Pfam" id="PF18051"/>
    </source>
</evidence>
<name>A0A6P7U438_9MOLL</name>
<dbReference type="InterPro" id="IPR041433">
    <property type="entry name" value="RPN1_C"/>
</dbReference>